<proteinExistence type="predicted"/>
<protein>
    <submittedName>
        <fullName evidence="2">Uncharacterized protein</fullName>
    </submittedName>
</protein>
<evidence type="ECO:0000256" key="1">
    <source>
        <dbReference type="SAM" id="MobiDB-lite"/>
    </source>
</evidence>
<dbReference type="EMBL" id="LAZR01032205">
    <property type="protein sequence ID" value="KKL51563.1"/>
    <property type="molecule type" value="Genomic_DNA"/>
</dbReference>
<comment type="caution">
    <text evidence="2">The sequence shown here is derived from an EMBL/GenBank/DDBJ whole genome shotgun (WGS) entry which is preliminary data.</text>
</comment>
<sequence length="21" mass="2328">LDGLIKVEEAIYPEEPPKESA</sequence>
<accession>A0A0F9CQB4</accession>
<dbReference type="AlphaFoldDB" id="A0A0F9CQB4"/>
<name>A0A0F9CQB4_9ZZZZ</name>
<gene>
    <name evidence="2" type="ORF">LCGC14_2294260</name>
</gene>
<feature type="region of interest" description="Disordered" evidence="1">
    <location>
        <begin position="1"/>
        <end position="21"/>
    </location>
</feature>
<feature type="non-terminal residue" evidence="2">
    <location>
        <position position="1"/>
    </location>
</feature>
<reference evidence="2" key="1">
    <citation type="journal article" date="2015" name="Nature">
        <title>Complex archaea that bridge the gap between prokaryotes and eukaryotes.</title>
        <authorList>
            <person name="Spang A."/>
            <person name="Saw J.H."/>
            <person name="Jorgensen S.L."/>
            <person name="Zaremba-Niedzwiedzka K."/>
            <person name="Martijn J."/>
            <person name="Lind A.E."/>
            <person name="van Eijk R."/>
            <person name="Schleper C."/>
            <person name="Guy L."/>
            <person name="Ettema T.J."/>
        </authorList>
    </citation>
    <scope>NUCLEOTIDE SEQUENCE</scope>
</reference>
<evidence type="ECO:0000313" key="2">
    <source>
        <dbReference type="EMBL" id="KKL51563.1"/>
    </source>
</evidence>
<organism evidence="2">
    <name type="scientific">marine sediment metagenome</name>
    <dbReference type="NCBI Taxonomy" id="412755"/>
    <lineage>
        <taxon>unclassified sequences</taxon>
        <taxon>metagenomes</taxon>
        <taxon>ecological metagenomes</taxon>
    </lineage>
</organism>